<gene>
    <name evidence="3" type="ORF">K444DRAFT_698897</name>
</gene>
<feature type="region of interest" description="Disordered" evidence="2">
    <location>
        <begin position="46"/>
        <end position="85"/>
    </location>
</feature>
<feature type="region of interest" description="Disordered" evidence="2">
    <location>
        <begin position="296"/>
        <end position="352"/>
    </location>
</feature>
<feature type="compositionally biased region" description="Basic residues" evidence="2">
    <location>
        <begin position="108"/>
        <end position="123"/>
    </location>
</feature>
<feature type="compositionally biased region" description="Basic and acidic residues" evidence="2">
    <location>
        <begin position="342"/>
        <end position="352"/>
    </location>
</feature>
<feature type="compositionally biased region" description="Basic and acidic residues" evidence="2">
    <location>
        <begin position="313"/>
        <end position="331"/>
    </location>
</feature>
<dbReference type="GeneID" id="36596040"/>
<feature type="region of interest" description="Disordered" evidence="2">
    <location>
        <begin position="102"/>
        <end position="185"/>
    </location>
</feature>
<feature type="compositionally biased region" description="Basic and acidic residues" evidence="2">
    <location>
        <begin position="54"/>
        <end position="67"/>
    </location>
</feature>
<dbReference type="EMBL" id="KZ613743">
    <property type="protein sequence ID" value="PMD66765.1"/>
    <property type="molecule type" value="Genomic_DNA"/>
</dbReference>
<dbReference type="InParanoid" id="A0A2J6TUT5"/>
<keyword evidence="1" id="KW-0175">Coiled coil</keyword>
<feature type="compositionally biased region" description="Basic and acidic residues" evidence="2">
    <location>
        <begin position="140"/>
        <end position="158"/>
    </location>
</feature>
<evidence type="ECO:0000256" key="1">
    <source>
        <dbReference type="SAM" id="Coils"/>
    </source>
</evidence>
<evidence type="ECO:0000313" key="3">
    <source>
        <dbReference type="EMBL" id="PMD66765.1"/>
    </source>
</evidence>
<feature type="region of interest" description="Disordered" evidence="2">
    <location>
        <begin position="773"/>
        <end position="803"/>
    </location>
</feature>
<reference evidence="3 4" key="1">
    <citation type="submission" date="2016-04" db="EMBL/GenBank/DDBJ databases">
        <title>A degradative enzymes factory behind the ericoid mycorrhizal symbiosis.</title>
        <authorList>
            <consortium name="DOE Joint Genome Institute"/>
            <person name="Martino E."/>
            <person name="Morin E."/>
            <person name="Grelet G."/>
            <person name="Kuo A."/>
            <person name="Kohler A."/>
            <person name="Daghino S."/>
            <person name="Barry K."/>
            <person name="Choi C."/>
            <person name="Cichocki N."/>
            <person name="Clum A."/>
            <person name="Copeland A."/>
            <person name="Hainaut M."/>
            <person name="Haridas S."/>
            <person name="Labutti K."/>
            <person name="Lindquist E."/>
            <person name="Lipzen A."/>
            <person name="Khouja H.-R."/>
            <person name="Murat C."/>
            <person name="Ohm R."/>
            <person name="Olson A."/>
            <person name="Spatafora J."/>
            <person name="Veneault-Fourrey C."/>
            <person name="Henrissat B."/>
            <person name="Grigoriev I."/>
            <person name="Martin F."/>
            <person name="Perotto S."/>
        </authorList>
    </citation>
    <scope>NUCLEOTIDE SEQUENCE [LARGE SCALE GENOMIC DNA]</scope>
    <source>
        <strain evidence="3 4">E</strain>
    </source>
</reference>
<dbReference type="Proteomes" id="UP000235371">
    <property type="component" value="Unassembled WGS sequence"/>
</dbReference>
<dbReference type="PANTHER" id="PTHR23159">
    <property type="entry name" value="CENTROSOMAL PROTEIN 2"/>
    <property type="match status" value="1"/>
</dbReference>
<dbReference type="OrthoDB" id="3565171at2759"/>
<proteinExistence type="predicted"/>
<organism evidence="3 4">
    <name type="scientific">Hyaloscypha bicolor E</name>
    <dbReference type="NCBI Taxonomy" id="1095630"/>
    <lineage>
        <taxon>Eukaryota</taxon>
        <taxon>Fungi</taxon>
        <taxon>Dikarya</taxon>
        <taxon>Ascomycota</taxon>
        <taxon>Pezizomycotina</taxon>
        <taxon>Leotiomycetes</taxon>
        <taxon>Helotiales</taxon>
        <taxon>Hyaloscyphaceae</taxon>
        <taxon>Hyaloscypha</taxon>
        <taxon>Hyaloscypha bicolor</taxon>
    </lineage>
</organism>
<dbReference type="PANTHER" id="PTHR23159:SF31">
    <property type="entry name" value="CENTROSOME-ASSOCIATED PROTEIN CEP250 ISOFORM X1"/>
    <property type="match status" value="1"/>
</dbReference>
<name>A0A2J6TUT5_9HELO</name>
<dbReference type="AlphaFoldDB" id="A0A2J6TUT5"/>
<evidence type="ECO:0000256" key="2">
    <source>
        <dbReference type="SAM" id="MobiDB-lite"/>
    </source>
</evidence>
<accession>A0A2J6TUT5</accession>
<feature type="compositionally biased region" description="Basic and acidic residues" evidence="2">
    <location>
        <begin position="165"/>
        <end position="185"/>
    </location>
</feature>
<sequence length="803" mass="90641">MVIEMDKRTRMVSAVGSPMATPDWSDPRIFHCRRLLLSTESRSPWDELATPPRAWHEDTKREEKMEARPLGVDKQASSTHISGTRGEKYGMYGLTFLPTKPIAAEPKTKKKKKKKKKSKKKRATQPVQSIPESGLDDQAEPDHQAEPGHQAEPDHQAELDQQAELDDKPPHPDIFDKPLDKTHEADLPNNLLLPETTTPPVNDTSAAAHQNELQLPVTITRCTDVGRDVLCPETHSRLRLPTLPLVDTPTVAAAQPIGDATPVGNTPAAAFRQESPQPANTQDAKTVTVAFVGREVPESSIRRPRQNAETTEEQVKSLRHQLEKKERDLKSAKNQMAATARTELDKAKRKHAEDLEKLRKELSGNVQQLKAQHKLEHDKLQAERDQIEAEREKDTTDLRNLRHIHEKLRDELKTLQNSLDTETAKFTNAKLEAECLRTEKNKQSLQIGLLKTEVREGATKERELEERLAAAEAKCTQRHQKMSAYSADNIKLRDEVFLARSRGFLPTQDTESGTVEYWRRKYNKLRLREEAAQADIIDLKSDKEGLEKEIIRLRGTIEESCTQLSEATRENVELGEKSSQLRTKVSELEMEVSALKEDSEIKAPLIQLAVDIRLRYLVFARETALKITRSNADRVVIMNGNTAAHRANGALDAAVFKAGLVPDCYLAVASHIFEHLYLASPAEYRLLGWTSKIQRIQNCTATLKSLKPGNTFKQSEPEREEYEKIRQTLVALVAPMSGEEIESNQEIHKLVQKLEYLTDQIVERDRSKILLRRPANVPRGDTSESSCSGSVPMGRMGNQVDKR</sequence>
<feature type="region of interest" description="Disordered" evidence="2">
    <location>
        <begin position="366"/>
        <end position="394"/>
    </location>
</feature>
<feature type="coiled-coil region" evidence="1">
    <location>
        <begin position="529"/>
        <end position="598"/>
    </location>
</feature>
<feature type="compositionally biased region" description="Basic and acidic residues" evidence="2">
    <location>
        <begin position="373"/>
        <end position="394"/>
    </location>
</feature>
<protein>
    <submittedName>
        <fullName evidence="3">Uncharacterized protein</fullName>
    </submittedName>
</protein>
<keyword evidence="4" id="KW-1185">Reference proteome</keyword>
<dbReference type="RefSeq" id="XP_024743669.1">
    <property type="nucleotide sequence ID" value="XM_024887964.1"/>
</dbReference>
<evidence type="ECO:0000313" key="4">
    <source>
        <dbReference type="Proteomes" id="UP000235371"/>
    </source>
</evidence>